<dbReference type="InterPro" id="IPR037185">
    <property type="entry name" value="EmrE-like"/>
</dbReference>
<feature type="transmembrane region" description="Helical" evidence="1">
    <location>
        <begin position="20"/>
        <end position="44"/>
    </location>
</feature>
<name>A0A5C7E7R9_9BACT</name>
<keyword evidence="1" id="KW-0812">Transmembrane</keyword>
<dbReference type="RefSeq" id="WP_147554790.1">
    <property type="nucleotide sequence ID" value="NZ_VOWJ01000002.1"/>
</dbReference>
<keyword evidence="1" id="KW-0472">Membrane</keyword>
<dbReference type="AlphaFoldDB" id="A0A5C7E7R9"/>
<evidence type="ECO:0000313" key="4">
    <source>
        <dbReference type="Proteomes" id="UP000321629"/>
    </source>
</evidence>
<dbReference type="GO" id="GO:0016020">
    <property type="term" value="C:membrane"/>
    <property type="evidence" value="ECO:0007669"/>
    <property type="project" value="InterPro"/>
</dbReference>
<dbReference type="EMBL" id="VOWJ01000002">
    <property type="protein sequence ID" value="TXE90064.1"/>
    <property type="molecule type" value="Genomic_DNA"/>
</dbReference>
<sequence>MPFFAGPIAMYCHINAISIIGLSISSSITSLYPVIATLLAFIFLKEKPNLLGFLVYF</sequence>
<dbReference type="Proteomes" id="UP000321629">
    <property type="component" value="Unassembled WGS sequence"/>
</dbReference>
<organism evidence="3 4">
    <name type="scientific">Campylobacter volucris</name>
    <dbReference type="NCBI Taxonomy" id="1031542"/>
    <lineage>
        <taxon>Bacteria</taxon>
        <taxon>Pseudomonadati</taxon>
        <taxon>Campylobacterota</taxon>
        <taxon>Epsilonproteobacteria</taxon>
        <taxon>Campylobacterales</taxon>
        <taxon>Campylobacteraceae</taxon>
        <taxon>Campylobacter</taxon>
    </lineage>
</organism>
<evidence type="ECO:0000256" key="1">
    <source>
        <dbReference type="SAM" id="Phobius"/>
    </source>
</evidence>
<dbReference type="Pfam" id="PF00892">
    <property type="entry name" value="EamA"/>
    <property type="match status" value="1"/>
</dbReference>
<evidence type="ECO:0000259" key="2">
    <source>
        <dbReference type="Pfam" id="PF00892"/>
    </source>
</evidence>
<dbReference type="SUPFAM" id="SSF103481">
    <property type="entry name" value="Multidrug resistance efflux transporter EmrE"/>
    <property type="match status" value="1"/>
</dbReference>
<reference evidence="3 4" key="1">
    <citation type="submission" date="2019-07" db="EMBL/GenBank/DDBJ databases">
        <title>Rapid identification of Enteric Bacteria from Whole Genome Sequences (WGS) using Average Nucleotide Identity (ANI).</title>
        <authorList>
            <person name="Lane C."/>
        </authorList>
    </citation>
    <scope>NUCLEOTIDE SEQUENCE [LARGE SCALE GENOMIC DNA]</scope>
    <source>
        <strain evidence="3 4">2016D-0084</strain>
    </source>
</reference>
<evidence type="ECO:0000313" key="3">
    <source>
        <dbReference type="EMBL" id="TXE90064.1"/>
    </source>
</evidence>
<accession>A0A5C7E7R9</accession>
<dbReference type="InterPro" id="IPR000620">
    <property type="entry name" value="EamA_dom"/>
</dbReference>
<comment type="caution">
    <text evidence="3">The sequence shown here is derived from an EMBL/GenBank/DDBJ whole genome shotgun (WGS) entry which is preliminary data.</text>
</comment>
<gene>
    <name evidence="3" type="ORF">FPD38_00035</name>
</gene>
<proteinExistence type="predicted"/>
<feature type="domain" description="EamA" evidence="2">
    <location>
        <begin position="4"/>
        <end position="54"/>
    </location>
</feature>
<protein>
    <submittedName>
        <fullName evidence="3">EamA family transporter</fullName>
    </submittedName>
</protein>
<keyword evidence="1" id="KW-1133">Transmembrane helix</keyword>